<keyword evidence="3" id="KW-1185">Reference proteome</keyword>
<dbReference type="Proteomes" id="UP000291822">
    <property type="component" value="Unassembled WGS sequence"/>
</dbReference>
<evidence type="ECO:0000313" key="2">
    <source>
        <dbReference type="EMBL" id="TCI07690.1"/>
    </source>
</evidence>
<gene>
    <name evidence="2" type="ORF">EZM97_23695</name>
</gene>
<comment type="caution">
    <text evidence="2">The sequence shown here is derived from an EMBL/GenBank/DDBJ whole genome shotgun (WGS) entry which is preliminary data.</text>
</comment>
<dbReference type="AlphaFoldDB" id="A0A4R0YH05"/>
<protein>
    <submittedName>
        <fullName evidence="2">Uncharacterized protein</fullName>
    </submittedName>
</protein>
<evidence type="ECO:0000313" key="3">
    <source>
        <dbReference type="Proteomes" id="UP000291822"/>
    </source>
</evidence>
<accession>A0A4R0YH05</accession>
<reference evidence="2 3" key="1">
    <citation type="submission" date="2019-02" db="EMBL/GenBank/DDBJ databases">
        <title>Dyella amyloliquefaciens sp. nov., isolated from forest soil.</title>
        <authorList>
            <person name="Gao Z.-H."/>
            <person name="Qiu L.-H."/>
        </authorList>
    </citation>
    <scope>NUCLEOTIDE SEQUENCE [LARGE SCALE GENOMIC DNA]</scope>
    <source>
        <strain evidence="2 3">KACC 12747</strain>
    </source>
</reference>
<dbReference type="EMBL" id="SJTG01000004">
    <property type="protein sequence ID" value="TCI07690.1"/>
    <property type="molecule type" value="Genomic_DNA"/>
</dbReference>
<sequence length="182" mass="19752">MFGRILSPFSSASAPKAQTEPTLCERKIASATNSVRPHPDARPSDFWDKPIDATRDAAKHRSQQLRVIRAALLGSPSQVATPANPAPPVSLCACKPTTLLSMIEEGLSERTQDGIDRKSESLRTWIAELKERATLRRIYIHQSGHSGSTSCPDYPRGRSGIVSPPVNQHHAAYACSKSPSLS</sequence>
<dbReference type="RefSeq" id="WP_131152368.1">
    <property type="nucleotide sequence ID" value="NZ_SJTG01000004.1"/>
</dbReference>
<evidence type="ECO:0000256" key="1">
    <source>
        <dbReference type="SAM" id="MobiDB-lite"/>
    </source>
</evidence>
<feature type="region of interest" description="Disordered" evidence="1">
    <location>
        <begin position="1"/>
        <end position="47"/>
    </location>
</feature>
<name>A0A4R0YH05_9GAMM</name>
<proteinExistence type="predicted"/>
<organism evidence="2 3">
    <name type="scientific">Dyella soli</name>
    <dbReference type="NCBI Taxonomy" id="522319"/>
    <lineage>
        <taxon>Bacteria</taxon>
        <taxon>Pseudomonadati</taxon>
        <taxon>Pseudomonadota</taxon>
        <taxon>Gammaproteobacteria</taxon>
        <taxon>Lysobacterales</taxon>
        <taxon>Rhodanobacteraceae</taxon>
        <taxon>Dyella</taxon>
    </lineage>
</organism>
<feature type="compositionally biased region" description="Basic and acidic residues" evidence="1">
    <location>
        <begin position="37"/>
        <end position="47"/>
    </location>
</feature>